<dbReference type="PANTHER" id="PTHR36505">
    <property type="entry name" value="BLR1072 PROTEIN"/>
    <property type="match status" value="1"/>
</dbReference>
<dbReference type="Gene3D" id="2.30.30.240">
    <property type="entry name" value="PRC-barrel domain"/>
    <property type="match status" value="1"/>
</dbReference>
<dbReference type="InterPro" id="IPR011033">
    <property type="entry name" value="PRC_barrel-like_sf"/>
</dbReference>
<dbReference type="Proteomes" id="UP000198307">
    <property type="component" value="Unassembled WGS sequence"/>
</dbReference>
<feature type="signal peptide" evidence="2">
    <location>
        <begin position="1"/>
        <end position="21"/>
    </location>
</feature>
<dbReference type="SUPFAM" id="SSF50346">
    <property type="entry name" value="PRC-barrel domain"/>
    <property type="match status" value="1"/>
</dbReference>
<keyword evidence="5" id="KW-1185">Reference proteome</keyword>
<proteinExistence type="predicted"/>
<feature type="domain" description="PRC-barrel" evidence="3">
    <location>
        <begin position="84"/>
        <end position="146"/>
    </location>
</feature>
<gene>
    <name evidence="4" type="ORF">SAMN05444959_102174</name>
</gene>
<dbReference type="OrthoDB" id="7876889at2"/>
<keyword evidence="2" id="KW-0732">Signal</keyword>
<reference evidence="4 5" key="1">
    <citation type="submission" date="2017-07" db="EMBL/GenBank/DDBJ databases">
        <authorList>
            <person name="Sun Z.S."/>
            <person name="Albrecht U."/>
            <person name="Echele G."/>
            <person name="Lee C.C."/>
        </authorList>
    </citation>
    <scope>NUCLEOTIDE SEQUENCE [LARGE SCALE GENOMIC DNA]</scope>
    <source>
        <strain evidence="4 5">DSM 14827</strain>
    </source>
</reference>
<feature type="compositionally biased region" description="Low complexity" evidence="1">
    <location>
        <begin position="183"/>
        <end position="223"/>
    </location>
</feature>
<name>A0A239PNA7_9RHOB</name>
<evidence type="ECO:0000259" key="3">
    <source>
        <dbReference type="Pfam" id="PF05239"/>
    </source>
</evidence>
<feature type="region of interest" description="Disordered" evidence="1">
    <location>
        <begin position="179"/>
        <end position="263"/>
    </location>
</feature>
<evidence type="ECO:0000256" key="2">
    <source>
        <dbReference type="SAM" id="SignalP"/>
    </source>
</evidence>
<dbReference type="PANTHER" id="PTHR36505:SF1">
    <property type="entry name" value="BLR1072 PROTEIN"/>
    <property type="match status" value="1"/>
</dbReference>
<protein>
    <submittedName>
        <fullName evidence="4">PRC-barrel domain-containing protein</fullName>
    </submittedName>
</protein>
<dbReference type="InterPro" id="IPR027275">
    <property type="entry name" value="PRC-brl_dom"/>
</dbReference>
<feature type="chain" id="PRO_5013167638" evidence="2">
    <location>
        <begin position="22"/>
        <end position="263"/>
    </location>
</feature>
<accession>A0A239PNA7</accession>
<dbReference type="EMBL" id="FZQB01000002">
    <property type="protein sequence ID" value="SNT71660.1"/>
    <property type="molecule type" value="Genomic_DNA"/>
</dbReference>
<evidence type="ECO:0000313" key="4">
    <source>
        <dbReference type="EMBL" id="SNT71660.1"/>
    </source>
</evidence>
<dbReference type="RefSeq" id="WP_089343021.1">
    <property type="nucleotide sequence ID" value="NZ_CP067129.1"/>
</dbReference>
<organism evidence="4 5">
    <name type="scientific">Paracoccus seriniphilus</name>
    <dbReference type="NCBI Taxonomy" id="184748"/>
    <lineage>
        <taxon>Bacteria</taxon>
        <taxon>Pseudomonadati</taxon>
        <taxon>Pseudomonadota</taxon>
        <taxon>Alphaproteobacteria</taxon>
        <taxon>Rhodobacterales</taxon>
        <taxon>Paracoccaceae</taxon>
        <taxon>Paracoccus</taxon>
    </lineage>
</organism>
<dbReference type="AlphaFoldDB" id="A0A239PNA7"/>
<sequence length="263" mass="27017">MRKLFLTTALVLPLATGHAFAQDTAPQATDAETAPMAMDPAANDMAADPAADEAAAKEAMAAEVADSGKIARQQAGNELRLDWITDATVTSPDGAAIGDINDLILDGESGRMIAAIIGVGGFLGIGEKQIAVPWDQLSVNYDAQEIMSELSEEEAEAAPEYVFRDRDSAPDVLPAAGMETDAAESTMAPAAPAADPAAMPADDMAGDTMPAADAADPMEGDAAMEGHDAMPAEGMEGDMDKTSMEAEPAMEGGMADEKQPATD</sequence>
<evidence type="ECO:0000256" key="1">
    <source>
        <dbReference type="SAM" id="MobiDB-lite"/>
    </source>
</evidence>
<evidence type="ECO:0000313" key="5">
    <source>
        <dbReference type="Proteomes" id="UP000198307"/>
    </source>
</evidence>
<dbReference type="Pfam" id="PF05239">
    <property type="entry name" value="PRC"/>
    <property type="match status" value="1"/>
</dbReference>